<evidence type="ECO:0000259" key="1">
    <source>
        <dbReference type="Pfam" id="PF01048"/>
    </source>
</evidence>
<comment type="caution">
    <text evidence="2">The sequence shown here is derived from an EMBL/GenBank/DDBJ whole genome shotgun (WGS) entry which is preliminary data.</text>
</comment>
<feature type="domain" description="Nucleoside phosphorylase" evidence="1">
    <location>
        <begin position="10"/>
        <end position="125"/>
    </location>
</feature>
<dbReference type="EMBL" id="JBFTWV010000198">
    <property type="protein sequence ID" value="KAL2784028.1"/>
    <property type="molecule type" value="Genomic_DNA"/>
</dbReference>
<name>A0ABR4FL92_9EURO</name>
<dbReference type="Pfam" id="PF01048">
    <property type="entry name" value="PNP_UDP_1"/>
    <property type="match status" value="1"/>
</dbReference>
<dbReference type="SUPFAM" id="SSF53167">
    <property type="entry name" value="Purine and uridine phosphorylases"/>
    <property type="match status" value="1"/>
</dbReference>
<evidence type="ECO:0000313" key="3">
    <source>
        <dbReference type="Proteomes" id="UP001610563"/>
    </source>
</evidence>
<keyword evidence="3" id="KW-1185">Reference proteome</keyword>
<dbReference type="InterPro" id="IPR053137">
    <property type="entry name" value="NLR-like"/>
</dbReference>
<dbReference type="Gene3D" id="3.40.50.1580">
    <property type="entry name" value="Nucleoside phosphorylase domain"/>
    <property type="match status" value="1"/>
</dbReference>
<dbReference type="InterPro" id="IPR000845">
    <property type="entry name" value="Nucleoside_phosphorylase_d"/>
</dbReference>
<sequence length="131" mass="13894">MTRTHEDYTVGWICDLPLELAAAREMLDEEHENLPAERNDRNAYSLGRIGTHNVVLACLPVGELGVASAAVAVTHMVSTSPCVKICLVVGVGGGVPDEDNDIRLGDVVVGDGGVIQYDMGKTVQGGRFICT</sequence>
<dbReference type="PANTHER" id="PTHR46082:SF11">
    <property type="entry name" value="AAA+ ATPASE DOMAIN-CONTAINING PROTEIN-RELATED"/>
    <property type="match status" value="1"/>
</dbReference>
<evidence type="ECO:0000313" key="2">
    <source>
        <dbReference type="EMBL" id="KAL2784028.1"/>
    </source>
</evidence>
<accession>A0ABR4FL92</accession>
<organism evidence="2 3">
    <name type="scientific">Aspergillus keveii</name>
    <dbReference type="NCBI Taxonomy" id="714993"/>
    <lineage>
        <taxon>Eukaryota</taxon>
        <taxon>Fungi</taxon>
        <taxon>Dikarya</taxon>
        <taxon>Ascomycota</taxon>
        <taxon>Pezizomycotina</taxon>
        <taxon>Eurotiomycetes</taxon>
        <taxon>Eurotiomycetidae</taxon>
        <taxon>Eurotiales</taxon>
        <taxon>Aspergillaceae</taxon>
        <taxon>Aspergillus</taxon>
        <taxon>Aspergillus subgen. Nidulantes</taxon>
    </lineage>
</organism>
<protein>
    <submittedName>
        <fullName evidence="2">Nucleoside phosphorylase domain-containing protein</fullName>
    </submittedName>
</protein>
<dbReference type="InterPro" id="IPR035994">
    <property type="entry name" value="Nucleoside_phosphorylase_sf"/>
</dbReference>
<gene>
    <name evidence="2" type="ORF">BJX66DRAFT_344418</name>
</gene>
<dbReference type="PANTHER" id="PTHR46082">
    <property type="entry name" value="ATP/GTP-BINDING PROTEIN-RELATED"/>
    <property type="match status" value="1"/>
</dbReference>
<reference evidence="2 3" key="1">
    <citation type="submission" date="2024-07" db="EMBL/GenBank/DDBJ databases">
        <title>Section-level genome sequencing and comparative genomics of Aspergillus sections Usti and Cavernicolus.</title>
        <authorList>
            <consortium name="Lawrence Berkeley National Laboratory"/>
            <person name="Nybo J.L."/>
            <person name="Vesth T.C."/>
            <person name="Theobald S."/>
            <person name="Frisvad J.C."/>
            <person name="Larsen T.O."/>
            <person name="Kjaerboelling I."/>
            <person name="Rothschild-Mancinelli K."/>
            <person name="Lyhne E.K."/>
            <person name="Kogle M.E."/>
            <person name="Barry K."/>
            <person name="Clum A."/>
            <person name="Na H."/>
            <person name="Ledsgaard L."/>
            <person name="Lin J."/>
            <person name="Lipzen A."/>
            <person name="Kuo A."/>
            <person name="Riley R."/>
            <person name="Mondo S."/>
            <person name="Labutti K."/>
            <person name="Haridas S."/>
            <person name="Pangalinan J."/>
            <person name="Salamov A.A."/>
            <person name="Simmons B.A."/>
            <person name="Magnuson J.K."/>
            <person name="Chen J."/>
            <person name="Drula E."/>
            <person name="Henrissat B."/>
            <person name="Wiebenga A."/>
            <person name="Lubbers R.J."/>
            <person name="Gomes A.C."/>
            <person name="Makela M.R."/>
            <person name="Stajich J."/>
            <person name="Grigoriev I.V."/>
            <person name="Mortensen U.H."/>
            <person name="De Vries R.P."/>
            <person name="Baker S.E."/>
            <person name="Andersen M.R."/>
        </authorList>
    </citation>
    <scope>NUCLEOTIDE SEQUENCE [LARGE SCALE GENOMIC DNA]</scope>
    <source>
        <strain evidence="2 3">CBS 209.92</strain>
    </source>
</reference>
<proteinExistence type="predicted"/>
<dbReference type="Proteomes" id="UP001610563">
    <property type="component" value="Unassembled WGS sequence"/>
</dbReference>